<dbReference type="GO" id="GO:0032259">
    <property type="term" value="P:methylation"/>
    <property type="evidence" value="ECO:0007669"/>
    <property type="project" value="UniProtKB-KW"/>
</dbReference>
<sequence length="283" mass="32919">MATYAEKDYDSNNYNSQRPRYPPSLYKALFDYHQGDRDLALDVGSGPGVASFPLLQYVDKVIATDASPVMIQPGIESISDKHKGRIEFKVSPGEDLRDVVPKSSSVDVLICAEALHWIKHEPFFQEAARVLKPGGTLAFWGYIEPRFVDFPEADKIYEKYVFEDPQYMGPCWIQPGKDFLRYFFDDVHPPESEFKDIEKWDYYPEKKQKRTAYFLGDDKYTMQKFRGYLGSFSAVHTWRKRNPNATVDIVDLMINEMKETCAWTDDTEINTEWGTTYIFARKR</sequence>
<feature type="compositionally biased region" description="Basic and acidic residues" evidence="4">
    <location>
        <begin position="1"/>
        <end position="10"/>
    </location>
</feature>
<reference evidence="8" key="2">
    <citation type="journal article" date="2015" name="J. Biotechnol.">
        <title>The structure of the Cyberlindnera jadinii genome and its relation to Candida utilis analyzed by the occurrence of single nucleotide polymorphisms.</title>
        <authorList>
            <person name="Rupp O."/>
            <person name="Brinkrolf K."/>
            <person name="Buerth C."/>
            <person name="Kunigo M."/>
            <person name="Schneider J."/>
            <person name="Jaenicke S."/>
            <person name="Goesmann A."/>
            <person name="Puehler A."/>
            <person name="Jaeger K.-E."/>
            <person name="Ernst J.F."/>
        </authorList>
    </citation>
    <scope>NUCLEOTIDE SEQUENCE [LARGE SCALE GENOMIC DNA]</scope>
    <source>
        <strain evidence="8">ATCC 18201 / CBS 1600 / BCRC 20928 / JCM 3617 / NBRC 0987 / NRRL Y-1542</strain>
    </source>
</reference>
<evidence type="ECO:0000256" key="2">
    <source>
        <dbReference type="ARBA" id="ARBA00022603"/>
    </source>
</evidence>
<gene>
    <name evidence="6" type="primary">CRG1</name>
    <name evidence="6" type="ORF">BN1211_2466</name>
    <name evidence="7" type="ORF">CYBJADRAFT_168330</name>
</gene>
<reference evidence="7 9" key="3">
    <citation type="journal article" date="2016" name="Proc. Natl. Acad. Sci. U.S.A.">
        <title>Comparative genomics of biotechnologically important yeasts.</title>
        <authorList>
            <person name="Riley R."/>
            <person name="Haridas S."/>
            <person name="Wolfe K.H."/>
            <person name="Lopes M.R."/>
            <person name="Hittinger C.T."/>
            <person name="Goeker M."/>
            <person name="Salamov A.A."/>
            <person name="Wisecaver J.H."/>
            <person name="Long T.M."/>
            <person name="Calvey C.H."/>
            <person name="Aerts A.L."/>
            <person name="Barry K.W."/>
            <person name="Choi C."/>
            <person name="Clum A."/>
            <person name="Coughlan A.Y."/>
            <person name="Deshpande S."/>
            <person name="Douglass A.P."/>
            <person name="Hanson S.J."/>
            <person name="Klenk H.-P."/>
            <person name="LaButti K.M."/>
            <person name="Lapidus A."/>
            <person name="Lindquist E.A."/>
            <person name="Lipzen A.M."/>
            <person name="Meier-Kolthoff J.P."/>
            <person name="Ohm R.A."/>
            <person name="Otillar R.P."/>
            <person name="Pangilinan J.L."/>
            <person name="Peng Y."/>
            <person name="Rokas A."/>
            <person name="Rosa C.A."/>
            <person name="Scheuner C."/>
            <person name="Sibirny A.A."/>
            <person name="Slot J.C."/>
            <person name="Stielow J.B."/>
            <person name="Sun H."/>
            <person name="Kurtzman C.P."/>
            <person name="Blackwell M."/>
            <person name="Grigoriev I.V."/>
            <person name="Jeffries T.W."/>
        </authorList>
    </citation>
    <scope>NUCLEOTIDE SEQUENCE [LARGE SCALE GENOMIC DNA]</scope>
    <source>
        <strain evidence="9">ATCC 18201 / CBS 1600 / BCRC 20928 / JCM 3617 / NBRC 0987 / NRRL Y-1542</strain>
        <strain evidence="7">NRRL Y-1542</strain>
    </source>
</reference>
<evidence type="ECO:0000259" key="5">
    <source>
        <dbReference type="Pfam" id="PF08241"/>
    </source>
</evidence>
<dbReference type="STRING" id="983966.A0A0H5C2T8"/>
<dbReference type="PANTHER" id="PTHR44942:SF4">
    <property type="entry name" value="METHYLTRANSFERASE TYPE 11 DOMAIN-CONTAINING PROTEIN"/>
    <property type="match status" value="1"/>
</dbReference>
<dbReference type="CDD" id="cd02440">
    <property type="entry name" value="AdoMet_MTases"/>
    <property type="match status" value="1"/>
</dbReference>
<dbReference type="InterPro" id="IPR013216">
    <property type="entry name" value="Methyltransf_11"/>
</dbReference>
<dbReference type="Pfam" id="PF08241">
    <property type="entry name" value="Methyltransf_11"/>
    <property type="match status" value="1"/>
</dbReference>
<dbReference type="GeneID" id="30989722"/>
<dbReference type="OrthoDB" id="3970735at2759"/>
<dbReference type="PANTHER" id="PTHR44942">
    <property type="entry name" value="METHYLTRANSF_11 DOMAIN-CONTAINING PROTEIN"/>
    <property type="match status" value="1"/>
</dbReference>
<evidence type="ECO:0000256" key="3">
    <source>
        <dbReference type="ARBA" id="ARBA00022679"/>
    </source>
</evidence>
<keyword evidence="2 7" id="KW-0489">Methyltransferase</keyword>
<accession>A0A1E4RZX2</accession>
<dbReference type="InterPro" id="IPR029063">
    <property type="entry name" value="SAM-dependent_MTases_sf"/>
</dbReference>
<evidence type="ECO:0000313" key="7">
    <source>
        <dbReference type="EMBL" id="ODV72796.1"/>
    </source>
</evidence>
<protein>
    <submittedName>
        <fullName evidence="6">CRG1 protein</fullName>
    </submittedName>
    <submittedName>
        <fullName evidence="7">S-adenosyl-L-methionine-dependent methyltransferase</fullName>
    </submittedName>
</protein>
<dbReference type="AlphaFoldDB" id="A0A0H5C2T8"/>
<evidence type="ECO:0000256" key="4">
    <source>
        <dbReference type="SAM" id="MobiDB-lite"/>
    </source>
</evidence>
<feature type="domain" description="Methyltransferase type 11" evidence="5">
    <location>
        <begin position="41"/>
        <end position="139"/>
    </location>
</feature>
<name>A0A0H5C2T8_CYBJN</name>
<dbReference type="GO" id="GO:0008757">
    <property type="term" value="F:S-adenosylmethionine-dependent methyltransferase activity"/>
    <property type="evidence" value="ECO:0007669"/>
    <property type="project" value="InterPro"/>
</dbReference>
<dbReference type="InterPro" id="IPR051052">
    <property type="entry name" value="Diverse_substrate_MTase"/>
</dbReference>
<evidence type="ECO:0000313" key="6">
    <source>
        <dbReference type="EMBL" id="CEP22183.1"/>
    </source>
</evidence>
<dbReference type="SUPFAM" id="SSF53335">
    <property type="entry name" value="S-adenosyl-L-methionine-dependent methyltransferases"/>
    <property type="match status" value="1"/>
</dbReference>
<dbReference type="Proteomes" id="UP000038830">
    <property type="component" value="Unassembled WGS sequence"/>
</dbReference>
<dbReference type="OMA" id="KEWQECV"/>
<keyword evidence="9" id="KW-1185">Reference proteome</keyword>
<dbReference type="RefSeq" id="XP_020069835.1">
    <property type="nucleotide sequence ID" value="XM_020215326.1"/>
</dbReference>
<organism evidence="6 8">
    <name type="scientific">Cyberlindnera jadinii (strain ATCC 18201 / CBS 1600 / BCRC 20928 / JCM 3617 / NBRC 0987 / NRRL Y-1542)</name>
    <name type="common">Torula yeast</name>
    <name type="synonym">Candida utilis</name>
    <dbReference type="NCBI Taxonomy" id="983966"/>
    <lineage>
        <taxon>Eukaryota</taxon>
        <taxon>Fungi</taxon>
        <taxon>Dikarya</taxon>
        <taxon>Ascomycota</taxon>
        <taxon>Saccharomycotina</taxon>
        <taxon>Saccharomycetes</taxon>
        <taxon>Phaffomycetales</taxon>
        <taxon>Phaffomycetaceae</taxon>
        <taxon>Cyberlindnera</taxon>
    </lineage>
</organism>
<accession>A0A0H5C2T8</accession>
<feature type="region of interest" description="Disordered" evidence="4">
    <location>
        <begin position="1"/>
        <end position="20"/>
    </location>
</feature>
<dbReference type="Gene3D" id="3.40.50.150">
    <property type="entry name" value="Vaccinia Virus protein VP39"/>
    <property type="match status" value="1"/>
</dbReference>
<evidence type="ECO:0000313" key="9">
    <source>
        <dbReference type="Proteomes" id="UP000094389"/>
    </source>
</evidence>
<evidence type="ECO:0000313" key="8">
    <source>
        <dbReference type="Proteomes" id="UP000038830"/>
    </source>
</evidence>
<comment type="similarity">
    <text evidence="1">Belongs to the methyltransferase superfamily.</text>
</comment>
<dbReference type="Proteomes" id="UP000094389">
    <property type="component" value="Unassembled WGS sequence"/>
</dbReference>
<keyword evidence="3 7" id="KW-0808">Transferase</keyword>
<evidence type="ECO:0000256" key="1">
    <source>
        <dbReference type="ARBA" id="ARBA00008361"/>
    </source>
</evidence>
<proteinExistence type="inferred from homology"/>
<reference evidence="6" key="1">
    <citation type="submission" date="2014-12" db="EMBL/GenBank/DDBJ databases">
        <authorList>
            <person name="Jaenicke S."/>
        </authorList>
    </citation>
    <scope>NUCLEOTIDE SEQUENCE [LARGE SCALE GENOMIC DNA]</scope>
    <source>
        <strain evidence="6">CBS1600</strain>
    </source>
</reference>
<dbReference type="EMBL" id="KV453933">
    <property type="protein sequence ID" value="ODV72796.1"/>
    <property type="molecule type" value="Genomic_DNA"/>
</dbReference>
<dbReference type="EMBL" id="CDQK01000003">
    <property type="protein sequence ID" value="CEP22183.1"/>
    <property type="molecule type" value="Genomic_DNA"/>
</dbReference>